<name>A0A9Y2N0D0_9PSEU</name>
<dbReference type="AlphaFoldDB" id="A0A9Y2N0D0"/>
<sequence length="97" mass="11340">MRIRRDERRRDELIAELRTARLVPGCVVSGIEHRKAATIVRTGLPTVDYRRRTLHRHLDEDLFMDLAADAAVRVRRTRRHLLEMRTERAIPSMVDGA</sequence>
<reference evidence="1 2" key="1">
    <citation type="submission" date="2023-06" db="EMBL/GenBank/DDBJ databases">
        <authorList>
            <person name="Oyuntsetseg B."/>
            <person name="Kim S.B."/>
        </authorList>
    </citation>
    <scope>NUCLEOTIDE SEQUENCE [LARGE SCALE GENOMIC DNA]</scope>
    <source>
        <strain evidence="1 2">2-15</strain>
    </source>
</reference>
<dbReference type="RefSeq" id="WP_285972433.1">
    <property type="nucleotide sequence ID" value="NZ_CP127294.1"/>
</dbReference>
<evidence type="ECO:0000313" key="2">
    <source>
        <dbReference type="Proteomes" id="UP001236014"/>
    </source>
</evidence>
<keyword evidence="2" id="KW-1185">Reference proteome</keyword>
<dbReference type="KEGG" id="acab:QRX50_14375"/>
<proteinExistence type="predicted"/>
<gene>
    <name evidence="1" type="ORF">QRX50_14375</name>
</gene>
<evidence type="ECO:0000313" key="1">
    <source>
        <dbReference type="EMBL" id="WIX81852.1"/>
    </source>
</evidence>
<dbReference type="Proteomes" id="UP001236014">
    <property type="component" value="Chromosome"/>
</dbReference>
<protein>
    <submittedName>
        <fullName evidence="1">Uncharacterized protein</fullName>
    </submittedName>
</protein>
<accession>A0A9Y2N0D0</accession>
<organism evidence="1 2">
    <name type="scientific">Amycolatopsis carbonis</name>
    <dbReference type="NCBI Taxonomy" id="715471"/>
    <lineage>
        <taxon>Bacteria</taxon>
        <taxon>Bacillati</taxon>
        <taxon>Actinomycetota</taxon>
        <taxon>Actinomycetes</taxon>
        <taxon>Pseudonocardiales</taxon>
        <taxon>Pseudonocardiaceae</taxon>
        <taxon>Amycolatopsis</taxon>
    </lineage>
</organism>
<dbReference type="EMBL" id="CP127294">
    <property type="protein sequence ID" value="WIX81852.1"/>
    <property type="molecule type" value="Genomic_DNA"/>
</dbReference>